<dbReference type="GO" id="GO:0008610">
    <property type="term" value="P:lipid biosynthetic process"/>
    <property type="evidence" value="ECO:0007669"/>
    <property type="project" value="TreeGrafter"/>
</dbReference>
<dbReference type="EMBL" id="PZZP01000001">
    <property type="protein sequence ID" value="PTM58826.1"/>
    <property type="molecule type" value="Genomic_DNA"/>
</dbReference>
<dbReference type="Pfam" id="PF00975">
    <property type="entry name" value="Thioesterase"/>
    <property type="match status" value="1"/>
</dbReference>
<dbReference type="PANTHER" id="PTHR11487">
    <property type="entry name" value="THIOESTERASE"/>
    <property type="match status" value="1"/>
</dbReference>
<dbReference type="PANTHER" id="PTHR11487:SF0">
    <property type="entry name" value="S-ACYL FATTY ACID SYNTHASE THIOESTERASE, MEDIUM CHAIN"/>
    <property type="match status" value="1"/>
</dbReference>
<dbReference type="AlphaFoldDB" id="A0A2T4ZAC6"/>
<dbReference type="Proteomes" id="UP000241639">
    <property type="component" value="Unassembled WGS sequence"/>
</dbReference>
<keyword evidence="4" id="KW-1185">Reference proteome</keyword>
<dbReference type="InterPro" id="IPR029058">
    <property type="entry name" value="AB_hydrolase_fold"/>
</dbReference>
<evidence type="ECO:0000256" key="1">
    <source>
        <dbReference type="ARBA" id="ARBA00007169"/>
    </source>
</evidence>
<gene>
    <name evidence="3" type="ORF">C8J48_1420</name>
</gene>
<dbReference type="Gene3D" id="3.40.50.1820">
    <property type="entry name" value="alpha/beta hydrolase"/>
    <property type="match status" value="1"/>
</dbReference>
<reference evidence="3 4" key="1">
    <citation type="submission" date="2018-04" db="EMBL/GenBank/DDBJ databases">
        <title>Genomic Encyclopedia of Archaeal and Bacterial Type Strains, Phase II (KMG-II): from individual species to whole genera.</title>
        <authorList>
            <person name="Goeker M."/>
        </authorList>
    </citation>
    <scope>NUCLEOTIDE SEQUENCE [LARGE SCALE GENOMIC DNA]</scope>
    <source>
        <strain evidence="3 4">DSM 45169</strain>
    </source>
</reference>
<evidence type="ECO:0000313" key="4">
    <source>
        <dbReference type="Proteomes" id="UP000241639"/>
    </source>
</evidence>
<protein>
    <submittedName>
        <fullName evidence="3">Surfactin synthase thioesterase subunit</fullName>
    </submittedName>
</protein>
<proteinExistence type="inferred from homology"/>
<accession>A0A2T4ZAC6</accession>
<comment type="similarity">
    <text evidence="1">Belongs to the thioesterase family.</text>
</comment>
<comment type="caution">
    <text evidence="3">The sequence shown here is derived from an EMBL/GenBank/DDBJ whole genome shotgun (WGS) entry which is preliminary data.</text>
</comment>
<sequence length="237" mass="27043">MRADMKIHTGNWIKKLNHPLNPSYHLFCFPYAGGGSWAYYSWKEHLSLRVGLYSIMLPGREERTAEPPVTSIQELVNKLGPAMLSYLHQPYVFFGHSMGALVAFELARYLMNVGAPAPVHLFLSAFPAPHLLLPKDMDQYRLSDDDFIDHVKKLGGIPEEVWRHRELVDMVLPLIRSDFRLFQTYQYQEGTPLPCGITVFGGMDDQEIPMENLSAWEKHSGEAFKLQMFTGGAFLLI</sequence>
<dbReference type="InterPro" id="IPR001031">
    <property type="entry name" value="Thioesterase"/>
</dbReference>
<feature type="domain" description="Thioesterase" evidence="2">
    <location>
        <begin position="25"/>
        <end position="237"/>
    </location>
</feature>
<dbReference type="InterPro" id="IPR012223">
    <property type="entry name" value="TEII"/>
</dbReference>
<organism evidence="3 4">
    <name type="scientific">Desmospora activa DSM 45169</name>
    <dbReference type="NCBI Taxonomy" id="1121389"/>
    <lineage>
        <taxon>Bacteria</taxon>
        <taxon>Bacillati</taxon>
        <taxon>Bacillota</taxon>
        <taxon>Bacilli</taxon>
        <taxon>Bacillales</taxon>
        <taxon>Thermoactinomycetaceae</taxon>
        <taxon>Desmospora</taxon>
    </lineage>
</organism>
<evidence type="ECO:0000259" key="2">
    <source>
        <dbReference type="Pfam" id="PF00975"/>
    </source>
</evidence>
<dbReference type="SUPFAM" id="SSF53474">
    <property type="entry name" value="alpha/beta-Hydrolases"/>
    <property type="match status" value="1"/>
</dbReference>
<name>A0A2T4ZAC6_9BACL</name>
<evidence type="ECO:0000313" key="3">
    <source>
        <dbReference type="EMBL" id="PTM58826.1"/>
    </source>
</evidence>